<dbReference type="InterPro" id="IPR007588">
    <property type="entry name" value="Znf_FLYWCH"/>
</dbReference>
<reference evidence="5" key="1">
    <citation type="submission" date="2022-08" db="EMBL/GenBank/DDBJ databases">
        <authorList>
            <person name="Kallberg Y."/>
            <person name="Tangrot J."/>
            <person name="Rosling A."/>
        </authorList>
    </citation>
    <scope>NUCLEOTIDE SEQUENCE</scope>
    <source>
        <strain evidence="5">Wild A</strain>
    </source>
</reference>
<keyword evidence="1" id="KW-0479">Metal-binding</keyword>
<gene>
    <name evidence="5" type="ORF">FWILDA_LOCUS17110</name>
</gene>
<evidence type="ECO:0000313" key="5">
    <source>
        <dbReference type="EMBL" id="CAI2195506.1"/>
    </source>
</evidence>
<feature type="domain" description="FLYWCH-type" evidence="4">
    <location>
        <begin position="7"/>
        <end position="68"/>
    </location>
</feature>
<keyword evidence="6" id="KW-1185">Reference proteome</keyword>
<proteinExistence type="predicted"/>
<protein>
    <submittedName>
        <fullName evidence="5">15955_t:CDS:1</fullName>
    </submittedName>
</protein>
<keyword evidence="3" id="KW-0862">Zinc</keyword>
<dbReference type="OrthoDB" id="2386348at2759"/>
<organism evidence="5 6">
    <name type="scientific">Funneliformis geosporum</name>
    <dbReference type="NCBI Taxonomy" id="1117311"/>
    <lineage>
        <taxon>Eukaryota</taxon>
        <taxon>Fungi</taxon>
        <taxon>Fungi incertae sedis</taxon>
        <taxon>Mucoromycota</taxon>
        <taxon>Glomeromycotina</taxon>
        <taxon>Glomeromycetes</taxon>
        <taxon>Glomerales</taxon>
        <taxon>Glomeraceae</taxon>
        <taxon>Funneliformis</taxon>
    </lineage>
</organism>
<evidence type="ECO:0000256" key="2">
    <source>
        <dbReference type="ARBA" id="ARBA00022771"/>
    </source>
</evidence>
<dbReference type="AlphaFoldDB" id="A0A9W4T5Z3"/>
<evidence type="ECO:0000256" key="3">
    <source>
        <dbReference type="ARBA" id="ARBA00022833"/>
    </source>
</evidence>
<dbReference type="Gene3D" id="2.20.25.240">
    <property type="match status" value="1"/>
</dbReference>
<evidence type="ECO:0000313" key="6">
    <source>
        <dbReference type="Proteomes" id="UP001153678"/>
    </source>
</evidence>
<evidence type="ECO:0000259" key="4">
    <source>
        <dbReference type="Pfam" id="PF04500"/>
    </source>
</evidence>
<comment type="caution">
    <text evidence="5">The sequence shown here is derived from an EMBL/GenBank/DDBJ whole genome shotgun (WGS) entry which is preliminary data.</text>
</comment>
<name>A0A9W4T5Z3_9GLOM</name>
<dbReference type="GO" id="GO:0008270">
    <property type="term" value="F:zinc ion binding"/>
    <property type="evidence" value="ECO:0007669"/>
    <property type="project" value="UniProtKB-KW"/>
</dbReference>
<dbReference type="Pfam" id="PF04500">
    <property type="entry name" value="FLYWCH"/>
    <property type="match status" value="1"/>
</dbReference>
<feature type="non-terminal residue" evidence="5">
    <location>
        <position position="1"/>
    </location>
</feature>
<dbReference type="EMBL" id="CAMKVN010012537">
    <property type="protein sequence ID" value="CAI2195506.1"/>
    <property type="molecule type" value="Genomic_DNA"/>
</dbReference>
<keyword evidence="2" id="KW-0863">Zinc-finger</keyword>
<dbReference type="Proteomes" id="UP001153678">
    <property type="component" value="Unassembled WGS sequence"/>
</dbReference>
<accession>A0A9W4T5Z3</accession>
<evidence type="ECO:0000256" key="1">
    <source>
        <dbReference type="ARBA" id="ARBA00022723"/>
    </source>
</evidence>
<sequence>MYICEIVSSNRNKDKINVYGYIMLKDKNRNHNYYWYCEKWDILKCNGRASTILTKDQYNLVKFSEHNHAAEASQIKVIQAIVSDKPQTLESFIIPENMKRTLDGVDFLVRDLIISNKRLLIFTTSANINYLAQSSIWIMDGTFKTIPNIFKQLYTIH</sequence>